<accession>A0A4C1SEP3</accession>
<feature type="compositionally biased region" description="Polar residues" evidence="1">
    <location>
        <begin position="19"/>
        <end position="33"/>
    </location>
</feature>
<gene>
    <name evidence="2" type="ORF">EVAR_76905_1</name>
</gene>
<protein>
    <submittedName>
        <fullName evidence="2">Uncharacterized protein</fullName>
    </submittedName>
</protein>
<dbReference type="Proteomes" id="UP000299102">
    <property type="component" value="Unassembled WGS sequence"/>
</dbReference>
<dbReference type="EMBL" id="BGZK01000006">
    <property type="protein sequence ID" value="GBP00629.1"/>
    <property type="molecule type" value="Genomic_DNA"/>
</dbReference>
<sequence>MNVHHHCAVGNSVVLPRRPSSSHSMKSAAATQCSHSGGEMSTAAVVHLRLYGVRRVRAWPGRTEWGVYVQRDTKIRWCYTTEFGSLYFTLSLPFIPGYVQIQTVNNTGNGIESGTESRIEDWIKIRLESENEAEIDSLNGGRK</sequence>
<keyword evidence="3" id="KW-1185">Reference proteome</keyword>
<reference evidence="2 3" key="1">
    <citation type="journal article" date="2019" name="Commun. Biol.">
        <title>The bagworm genome reveals a unique fibroin gene that provides high tensile strength.</title>
        <authorList>
            <person name="Kono N."/>
            <person name="Nakamura H."/>
            <person name="Ohtoshi R."/>
            <person name="Tomita M."/>
            <person name="Numata K."/>
            <person name="Arakawa K."/>
        </authorList>
    </citation>
    <scope>NUCLEOTIDE SEQUENCE [LARGE SCALE GENOMIC DNA]</scope>
</reference>
<comment type="caution">
    <text evidence="2">The sequence shown here is derived from an EMBL/GenBank/DDBJ whole genome shotgun (WGS) entry which is preliminary data.</text>
</comment>
<evidence type="ECO:0000313" key="2">
    <source>
        <dbReference type="EMBL" id="GBP00629.1"/>
    </source>
</evidence>
<organism evidence="2 3">
    <name type="scientific">Eumeta variegata</name>
    <name type="common">Bagworm moth</name>
    <name type="synonym">Eumeta japonica</name>
    <dbReference type="NCBI Taxonomy" id="151549"/>
    <lineage>
        <taxon>Eukaryota</taxon>
        <taxon>Metazoa</taxon>
        <taxon>Ecdysozoa</taxon>
        <taxon>Arthropoda</taxon>
        <taxon>Hexapoda</taxon>
        <taxon>Insecta</taxon>
        <taxon>Pterygota</taxon>
        <taxon>Neoptera</taxon>
        <taxon>Endopterygota</taxon>
        <taxon>Lepidoptera</taxon>
        <taxon>Glossata</taxon>
        <taxon>Ditrysia</taxon>
        <taxon>Tineoidea</taxon>
        <taxon>Psychidae</taxon>
        <taxon>Oiketicinae</taxon>
        <taxon>Eumeta</taxon>
    </lineage>
</organism>
<dbReference type="AlphaFoldDB" id="A0A4C1SEP3"/>
<name>A0A4C1SEP3_EUMVA</name>
<evidence type="ECO:0000313" key="3">
    <source>
        <dbReference type="Proteomes" id="UP000299102"/>
    </source>
</evidence>
<feature type="region of interest" description="Disordered" evidence="1">
    <location>
        <begin position="1"/>
        <end position="33"/>
    </location>
</feature>
<proteinExistence type="predicted"/>
<evidence type="ECO:0000256" key="1">
    <source>
        <dbReference type="SAM" id="MobiDB-lite"/>
    </source>
</evidence>